<evidence type="ECO:0000313" key="2">
    <source>
        <dbReference type="Proteomes" id="UP000263627"/>
    </source>
</evidence>
<gene>
    <name evidence="1" type="ORF">AM363_03000</name>
</gene>
<organism evidence="1 2">
    <name type="scientific">Citrobacter freundii</name>
    <dbReference type="NCBI Taxonomy" id="546"/>
    <lineage>
        <taxon>Bacteria</taxon>
        <taxon>Pseudomonadati</taxon>
        <taxon>Pseudomonadota</taxon>
        <taxon>Gammaproteobacteria</taxon>
        <taxon>Enterobacterales</taxon>
        <taxon>Enterobacteriaceae</taxon>
        <taxon>Citrobacter</taxon>
        <taxon>Citrobacter freundii complex</taxon>
    </lineage>
</organism>
<dbReference type="InterPro" id="IPR020379">
    <property type="entry name" value="DUF5448"/>
</dbReference>
<evidence type="ECO:0000313" key="1">
    <source>
        <dbReference type="EMBL" id="AXZ46002.1"/>
    </source>
</evidence>
<dbReference type="Pfam" id="PF17526">
    <property type="entry name" value="DUF5448"/>
    <property type="match status" value="1"/>
</dbReference>
<accession>A0AB33GXV9</accession>
<dbReference type="RefSeq" id="WP_119173820.1">
    <property type="nucleotide sequence ID" value="NZ_CP032182.1"/>
</dbReference>
<sequence length="171" mass="19575">MDISVNKLNDYELDELKRDIDLEIKRRASGPTRVVYVVTEWGEHRAFADFRCAAICFSDIAKSVLEDAGTKEGTERFDMNKGTLLYGIRPVEMTLNDFELKVEQKYFDDVCFEKRLEEVDLTPLPVEPAGWQLVPKEITLEMESALSAADSYSLAWKRALAVAPKYRRSKS</sequence>
<proteinExistence type="predicted"/>
<reference evidence="1 2" key="1">
    <citation type="submission" date="2018-09" db="EMBL/GenBank/DDBJ databases">
        <title>Whole genome sequencing of Citrobacter freundii AR_0116.</title>
        <authorList>
            <person name="Conlan S."/>
            <person name="Thomas P.J."/>
            <person name="Mullikin J."/>
            <person name="Frank K.M."/>
            <person name="Segre J.A."/>
        </authorList>
    </citation>
    <scope>NUCLEOTIDE SEQUENCE [LARGE SCALE GENOMIC DNA]</scope>
    <source>
        <strain evidence="1 2">AR_0116</strain>
        <plasmid evidence="1 2">unnamed4</plasmid>
    </source>
</reference>
<keyword evidence="1" id="KW-0614">Plasmid</keyword>
<geneLocation type="plasmid" evidence="1 2">
    <name>unnamed4</name>
</geneLocation>
<dbReference type="EMBL" id="CP032182">
    <property type="protein sequence ID" value="AXZ46002.1"/>
    <property type="molecule type" value="Genomic_DNA"/>
</dbReference>
<protein>
    <submittedName>
        <fullName evidence="1">Uncharacterized protein</fullName>
    </submittedName>
</protein>
<dbReference type="AlphaFoldDB" id="A0AB33GXV9"/>
<dbReference type="Proteomes" id="UP000263627">
    <property type="component" value="Plasmid unnamed4"/>
</dbReference>
<name>A0AB33GXV9_CITFR</name>